<evidence type="ECO:0008006" key="3">
    <source>
        <dbReference type="Google" id="ProtNLM"/>
    </source>
</evidence>
<proteinExistence type="predicted"/>
<dbReference type="InterPro" id="IPR023168">
    <property type="entry name" value="GatB_Yqey_C_2"/>
</dbReference>
<reference evidence="1 2" key="1">
    <citation type="submission" date="2017-12" db="EMBL/GenBank/DDBJ databases">
        <title>Sequencing the genomes of 1000 Actinobacteria strains.</title>
        <authorList>
            <person name="Klenk H.-P."/>
        </authorList>
    </citation>
    <scope>NUCLEOTIDE SEQUENCE [LARGE SCALE GENOMIC DNA]</scope>
    <source>
        <strain evidence="1 2">DSM 12806</strain>
    </source>
</reference>
<dbReference type="Pfam" id="PF09424">
    <property type="entry name" value="YqeY"/>
    <property type="match status" value="1"/>
</dbReference>
<dbReference type="InterPro" id="IPR019004">
    <property type="entry name" value="YqeY/Aim41"/>
</dbReference>
<dbReference type="SUPFAM" id="SSF89095">
    <property type="entry name" value="GatB/YqeY motif"/>
    <property type="match status" value="1"/>
</dbReference>
<dbReference type="Proteomes" id="UP000233781">
    <property type="component" value="Unassembled WGS sequence"/>
</dbReference>
<gene>
    <name evidence="1" type="ORF">ATL31_1358</name>
</gene>
<keyword evidence="2" id="KW-1185">Reference proteome</keyword>
<dbReference type="OrthoDB" id="5244551at2"/>
<comment type="caution">
    <text evidence="1">The sequence shown here is derived from an EMBL/GenBank/DDBJ whole genome shotgun (WGS) entry which is preliminary data.</text>
</comment>
<dbReference type="RefSeq" id="WP_101395095.1">
    <property type="nucleotide sequence ID" value="NZ_PJNE01000001.1"/>
</dbReference>
<evidence type="ECO:0000313" key="2">
    <source>
        <dbReference type="Proteomes" id="UP000233781"/>
    </source>
</evidence>
<name>A0A2N3YI66_9MICO</name>
<sequence length="154" mass="16065">MTTTGLKAQLQHDLHDAMRARDKVRAATLRMTLTSVTTAEVAGDEARELDDDEILKVVAKEAKKRRESATAFRGGGREELAATEEAELAVLEGYLPAQLGDDELRSIVERAVASSGASGMAAMGAVMKAAQGEVAGRADGGRVAAIVRSVLSGG</sequence>
<dbReference type="InterPro" id="IPR042184">
    <property type="entry name" value="YqeY/Aim41_N"/>
</dbReference>
<dbReference type="AlphaFoldDB" id="A0A2N3YI66"/>
<dbReference type="PANTHER" id="PTHR28055:SF1">
    <property type="entry name" value="ALTERED INHERITANCE OF MITOCHONDRIA PROTEIN 41, MITOCHONDRIAL"/>
    <property type="match status" value="1"/>
</dbReference>
<protein>
    <recommendedName>
        <fullName evidence="3">Glutamyl-tRNA amidotransferase</fullName>
    </recommendedName>
</protein>
<dbReference type="InterPro" id="IPR003789">
    <property type="entry name" value="Asn/Gln_tRNA_amidoTrase-B-like"/>
</dbReference>
<dbReference type="GO" id="GO:0016884">
    <property type="term" value="F:carbon-nitrogen ligase activity, with glutamine as amido-N-donor"/>
    <property type="evidence" value="ECO:0007669"/>
    <property type="project" value="InterPro"/>
</dbReference>
<dbReference type="Gene3D" id="1.10.10.410">
    <property type="match status" value="1"/>
</dbReference>
<dbReference type="PANTHER" id="PTHR28055">
    <property type="entry name" value="ALTERED INHERITANCE OF MITOCHONDRIA PROTEIN 41, MITOCHONDRIAL"/>
    <property type="match status" value="1"/>
</dbReference>
<evidence type="ECO:0000313" key="1">
    <source>
        <dbReference type="EMBL" id="PKW26546.1"/>
    </source>
</evidence>
<dbReference type="EMBL" id="PJNE01000001">
    <property type="protein sequence ID" value="PKW26546.1"/>
    <property type="molecule type" value="Genomic_DNA"/>
</dbReference>
<dbReference type="Gene3D" id="1.10.1510.10">
    <property type="entry name" value="Uncharacterised protein YqeY/AIM41 PF09424, N-terminal domain"/>
    <property type="match status" value="1"/>
</dbReference>
<accession>A0A2N3YI66</accession>
<organism evidence="1 2">
    <name type="scientific">Phycicoccus duodecadis</name>
    <dbReference type="NCBI Taxonomy" id="173053"/>
    <lineage>
        <taxon>Bacteria</taxon>
        <taxon>Bacillati</taxon>
        <taxon>Actinomycetota</taxon>
        <taxon>Actinomycetes</taxon>
        <taxon>Micrococcales</taxon>
        <taxon>Intrasporangiaceae</taxon>
        <taxon>Phycicoccus</taxon>
    </lineage>
</organism>